<feature type="domain" description="YgxA-like helix-turn-helix" evidence="2">
    <location>
        <begin position="225"/>
        <end position="287"/>
    </location>
</feature>
<feature type="domain" description="YgxA-like substrate binding" evidence="3">
    <location>
        <begin position="121"/>
        <end position="218"/>
    </location>
</feature>
<evidence type="ECO:0000259" key="1">
    <source>
        <dbReference type="Pfam" id="PF14540"/>
    </source>
</evidence>
<dbReference type="InterPro" id="IPR036388">
    <property type="entry name" value="WH-like_DNA-bd_sf"/>
</dbReference>
<gene>
    <name evidence="4" type="ORF">SAMN05421734_1042</name>
</gene>
<dbReference type="Pfam" id="PF18576">
    <property type="entry name" value="HTH_52"/>
    <property type="match status" value="1"/>
</dbReference>
<evidence type="ECO:0000259" key="3">
    <source>
        <dbReference type="Pfam" id="PF22339"/>
    </source>
</evidence>
<reference evidence="5" key="1">
    <citation type="submission" date="2016-09" db="EMBL/GenBank/DDBJ databases">
        <authorList>
            <person name="Varghese N."/>
            <person name="Submissions S."/>
        </authorList>
    </citation>
    <scope>NUCLEOTIDE SEQUENCE [LARGE SCALE GENOMIC DNA]</scope>
    <source>
        <strain evidence="5">S5</strain>
    </source>
</reference>
<name>A0A1G6IDS7_9BACI</name>
<dbReference type="Pfam" id="PF14540">
    <property type="entry name" value="NTF-like"/>
    <property type="match status" value="1"/>
</dbReference>
<proteinExistence type="predicted"/>
<dbReference type="Gene3D" id="1.10.10.10">
    <property type="entry name" value="Winged helix-like DNA-binding domain superfamily/Winged helix DNA-binding domain"/>
    <property type="match status" value="1"/>
</dbReference>
<evidence type="ECO:0000313" key="4">
    <source>
        <dbReference type="EMBL" id="SDC04702.1"/>
    </source>
</evidence>
<keyword evidence="4" id="KW-0808">Transferase</keyword>
<keyword evidence="5" id="KW-1185">Reference proteome</keyword>
<dbReference type="AlphaFoldDB" id="A0A1G6IDS7"/>
<dbReference type="Pfam" id="PF22339">
    <property type="entry name" value="YgxA-like_sub_bind"/>
    <property type="match status" value="1"/>
</dbReference>
<evidence type="ECO:0000313" key="5">
    <source>
        <dbReference type="Proteomes" id="UP000242949"/>
    </source>
</evidence>
<dbReference type="InterPro" id="IPR041143">
    <property type="entry name" value="YgxA_HTH"/>
</dbReference>
<protein>
    <submittedName>
        <fullName evidence="4">Nucleotidyltransferase-like</fullName>
    </submittedName>
</protein>
<feature type="domain" description="Nucleotidyltransferase-like" evidence="1">
    <location>
        <begin position="2"/>
        <end position="119"/>
    </location>
</feature>
<sequence>MMEDLLRSLYQERASDPDTLGVIKLYKTNSASPVTDQFDVVLLIIVENAQNDWYVKHYLIEDYTCAMHVVDKNRLEYWIDTSSYRRMVYWVTEGDVVYDQNEYVSKLREDLDVYPKEKRELRLAIEFAKLTRSYQEAKSLYKNRDFLDSYQKIISAIHSLGRLSLIQEGFYPEMVVWNQVRRIDPATYKLYEELLNNNEPINERLELMMLAIDFAINGKIGIGSSHLLNVMGDSSEKWGFKQLKSHPSVQEYQLDLSMMLAYLIEKEYVQVTLEETKGVNVYHRLYSKI</sequence>
<evidence type="ECO:0000259" key="2">
    <source>
        <dbReference type="Pfam" id="PF18576"/>
    </source>
</evidence>
<dbReference type="Gene3D" id="1.20.120.330">
    <property type="entry name" value="Nucleotidyltransferases domain 2"/>
    <property type="match status" value="1"/>
</dbReference>
<organism evidence="4 5">
    <name type="scientific">Pelagirhabdus alkalitolerans</name>
    <dbReference type="NCBI Taxonomy" id="1612202"/>
    <lineage>
        <taxon>Bacteria</taxon>
        <taxon>Bacillati</taxon>
        <taxon>Bacillota</taxon>
        <taxon>Bacilli</taxon>
        <taxon>Bacillales</taxon>
        <taxon>Bacillaceae</taxon>
        <taxon>Pelagirhabdus</taxon>
    </lineage>
</organism>
<dbReference type="InterPro" id="IPR043519">
    <property type="entry name" value="NT_sf"/>
</dbReference>
<dbReference type="InterPro" id="IPR054515">
    <property type="entry name" value="YgxA-like_substrate-bd"/>
</dbReference>
<dbReference type="Proteomes" id="UP000242949">
    <property type="component" value="Unassembled WGS sequence"/>
</dbReference>
<dbReference type="STRING" id="1612202.SAMN05421734_1042"/>
<accession>A0A1G6IDS7</accession>
<dbReference type="InterPro" id="IPR029348">
    <property type="entry name" value="NTF-like"/>
</dbReference>
<dbReference type="EMBL" id="FMYI01000004">
    <property type="protein sequence ID" value="SDC04702.1"/>
    <property type="molecule type" value="Genomic_DNA"/>
</dbReference>
<dbReference type="GO" id="GO:0016740">
    <property type="term" value="F:transferase activity"/>
    <property type="evidence" value="ECO:0007669"/>
    <property type="project" value="UniProtKB-KW"/>
</dbReference>
<dbReference type="Gene3D" id="3.30.460.10">
    <property type="entry name" value="Beta Polymerase, domain 2"/>
    <property type="match status" value="1"/>
</dbReference>